<dbReference type="GO" id="GO:0016787">
    <property type="term" value="F:hydrolase activity"/>
    <property type="evidence" value="ECO:0007669"/>
    <property type="project" value="UniProtKB-KW"/>
</dbReference>
<accession>A0A1W1UM77</accession>
<dbReference type="OrthoDB" id="9773856at2"/>
<proteinExistence type="predicted"/>
<dbReference type="SUPFAM" id="SSF56300">
    <property type="entry name" value="Metallo-dependent phosphatases"/>
    <property type="match status" value="1"/>
</dbReference>
<evidence type="ECO:0000259" key="2">
    <source>
        <dbReference type="Pfam" id="PF00149"/>
    </source>
</evidence>
<dbReference type="InterPro" id="IPR014576">
    <property type="entry name" value="Pesterase_YhaO"/>
</dbReference>
<dbReference type="STRING" id="695939.SAMN00790413_04844"/>
<dbReference type="PANTHER" id="PTHR30337:SF7">
    <property type="entry name" value="PHOSPHOESTERASE"/>
    <property type="match status" value="1"/>
</dbReference>
<dbReference type="InterPro" id="IPR041796">
    <property type="entry name" value="Mre11_N"/>
</dbReference>
<keyword evidence="4" id="KW-1185">Reference proteome</keyword>
<feature type="domain" description="Calcineurin-like phosphoesterase" evidence="2">
    <location>
        <begin position="5"/>
        <end position="203"/>
    </location>
</feature>
<organism evidence="3 4">
    <name type="scientific">Deinococcus hopiensis KR-140</name>
    <dbReference type="NCBI Taxonomy" id="695939"/>
    <lineage>
        <taxon>Bacteria</taxon>
        <taxon>Thermotogati</taxon>
        <taxon>Deinococcota</taxon>
        <taxon>Deinococci</taxon>
        <taxon>Deinococcales</taxon>
        <taxon>Deinococcaceae</taxon>
        <taxon>Deinococcus</taxon>
    </lineage>
</organism>
<dbReference type="Pfam" id="PF00149">
    <property type="entry name" value="Metallophos"/>
    <property type="match status" value="1"/>
</dbReference>
<sequence length="415" mass="45741">MTSFSFAHVADLHLDTPFSGLASVNEQLAQRLRDASLDAWDRVVQACVDRQVAFLVIAGDIYDSDTASVRAQLRFLRGLERLSQAGIQSFIVHGNHDPNGGRWSAVDTWPGGVTVFSTRDVEHAEVRRGSELLAVVSGMSFPERHVQENLARRFRRTPGDAYHVAVLHCNVDGDASHGVYAPCTLEDLRESRYDYWALGHIHARRVLQESGPTVVYPGNTQARHPNETGAKGFAVVEVAGGDIRLDWVDTDSWRFQTLECPVDGLTSLSQLGERLSSQALGLGQDRPMVLRARLTGQGPLHGELHRAGVQKSLLEWLREQSPEDLWWDDLRVRTRPPFDRAARLQGEDFTADFLRRVDETDAQQLVSALLGELRGNTSLASVQDFLDLEGLLADAPGLLAEAEALALTALEGKGA</sequence>
<dbReference type="Gene3D" id="3.60.21.10">
    <property type="match status" value="1"/>
</dbReference>
<dbReference type="AlphaFoldDB" id="A0A1W1UM77"/>
<keyword evidence="1" id="KW-0378">Hydrolase</keyword>
<protein>
    <submittedName>
        <fullName evidence="3">Calcineurin-like phosphoesterase superfamily domain-containing protein</fullName>
    </submittedName>
</protein>
<dbReference type="Proteomes" id="UP000192582">
    <property type="component" value="Unassembled WGS sequence"/>
</dbReference>
<evidence type="ECO:0000256" key="1">
    <source>
        <dbReference type="ARBA" id="ARBA00022801"/>
    </source>
</evidence>
<dbReference type="EMBL" id="FWWU01000005">
    <property type="protein sequence ID" value="SMB82099.1"/>
    <property type="molecule type" value="Genomic_DNA"/>
</dbReference>
<dbReference type="PIRSF" id="PIRSF033091">
    <property type="entry name" value="Pesterase_YhaO"/>
    <property type="match status" value="1"/>
</dbReference>
<gene>
    <name evidence="3" type="ORF">SAMN00790413_04844</name>
</gene>
<evidence type="ECO:0000313" key="3">
    <source>
        <dbReference type="EMBL" id="SMB82099.1"/>
    </source>
</evidence>
<name>A0A1W1UM77_9DEIO</name>
<dbReference type="InterPro" id="IPR050535">
    <property type="entry name" value="DNA_Repair-Maintenance_Comp"/>
</dbReference>
<dbReference type="InterPro" id="IPR004843">
    <property type="entry name" value="Calcineurin-like_PHP"/>
</dbReference>
<evidence type="ECO:0000313" key="4">
    <source>
        <dbReference type="Proteomes" id="UP000192582"/>
    </source>
</evidence>
<reference evidence="3 4" key="1">
    <citation type="submission" date="2017-04" db="EMBL/GenBank/DDBJ databases">
        <authorList>
            <person name="Afonso C.L."/>
            <person name="Miller P.J."/>
            <person name="Scott M.A."/>
            <person name="Spackman E."/>
            <person name="Goraichik I."/>
            <person name="Dimitrov K.M."/>
            <person name="Suarez D.L."/>
            <person name="Swayne D.E."/>
        </authorList>
    </citation>
    <scope>NUCLEOTIDE SEQUENCE [LARGE SCALE GENOMIC DNA]</scope>
    <source>
        <strain evidence="3 4">KR-140</strain>
    </source>
</reference>
<dbReference type="InterPro" id="IPR029052">
    <property type="entry name" value="Metallo-depent_PP-like"/>
</dbReference>
<dbReference type="RefSeq" id="WP_084046144.1">
    <property type="nucleotide sequence ID" value="NZ_FWWU01000005.1"/>
</dbReference>
<dbReference type="PANTHER" id="PTHR30337">
    <property type="entry name" value="COMPONENT OF ATP-DEPENDENT DSDNA EXONUCLEASE"/>
    <property type="match status" value="1"/>
</dbReference>
<dbReference type="CDD" id="cd00840">
    <property type="entry name" value="MPP_Mre11_N"/>
    <property type="match status" value="1"/>
</dbReference>